<protein>
    <recommendedName>
        <fullName evidence="3">F-box domain-containing protein</fullName>
    </recommendedName>
</protein>
<keyword evidence="2" id="KW-1185">Reference proteome</keyword>
<dbReference type="OrthoDB" id="2852950at2759"/>
<dbReference type="EMBL" id="JACAZH010000008">
    <property type="protein sequence ID" value="KAF7361588.1"/>
    <property type="molecule type" value="Genomic_DNA"/>
</dbReference>
<dbReference type="Proteomes" id="UP000623467">
    <property type="component" value="Unassembled WGS sequence"/>
</dbReference>
<gene>
    <name evidence="1" type="ORF">MSAN_01192900</name>
</gene>
<evidence type="ECO:0000313" key="1">
    <source>
        <dbReference type="EMBL" id="KAF7361588.1"/>
    </source>
</evidence>
<sequence length="360" mass="41477">MDISHWLPNELLVHIIQQSPNADQAALCRLSKLFRDLCLPVLYRAVKLKDPCSSTAFCSGIIENSSRADVVRSFILDVSYEDFRIDGRDDLVLASLKLMSRLEHFSFSGLMLDANHHSRILLEEYHFPQLISCNLWFPTFSTPLSDLVALFLTRHPTLKRVHLHSNSRMVTSRSPRISLPNLEIYVGKAPFILGIDAIRLKEVQLTWSDTDSADVDKIISRISSMTNPKLPFVSSHIYSSDNYSQIMISVSTHMSHTRNLRLRRSKKSLWFYSVNHDRDMIRHIMECLSGFTNLVYLTINWAHHSKAENWSVVERLVKVCPTLEACCSSRDAWRKVNGQWEECELEEFEVLAGLYDPTDY</sequence>
<name>A0A8H7D7E4_9AGAR</name>
<evidence type="ECO:0008006" key="3">
    <source>
        <dbReference type="Google" id="ProtNLM"/>
    </source>
</evidence>
<evidence type="ECO:0000313" key="2">
    <source>
        <dbReference type="Proteomes" id="UP000623467"/>
    </source>
</evidence>
<comment type="caution">
    <text evidence="1">The sequence shown here is derived from an EMBL/GenBank/DDBJ whole genome shotgun (WGS) entry which is preliminary data.</text>
</comment>
<reference evidence="1" key="1">
    <citation type="submission" date="2020-05" db="EMBL/GenBank/DDBJ databases">
        <title>Mycena genomes resolve the evolution of fungal bioluminescence.</title>
        <authorList>
            <person name="Tsai I.J."/>
        </authorList>
    </citation>
    <scope>NUCLEOTIDE SEQUENCE</scope>
    <source>
        <strain evidence="1">160909Yilan</strain>
    </source>
</reference>
<accession>A0A8H7D7E4</accession>
<dbReference type="AlphaFoldDB" id="A0A8H7D7E4"/>
<organism evidence="1 2">
    <name type="scientific">Mycena sanguinolenta</name>
    <dbReference type="NCBI Taxonomy" id="230812"/>
    <lineage>
        <taxon>Eukaryota</taxon>
        <taxon>Fungi</taxon>
        <taxon>Dikarya</taxon>
        <taxon>Basidiomycota</taxon>
        <taxon>Agaricomycotina</taxon>
        <taxon>Agaricomycetes</taxon>
        <taxon>Agaricomycetidae</taxon>
        <taxon>Agaricales</taxon>
        <taxon>Marasmiineae</taxon>
        <taxon>Mycenaceae</taxon>
        <taxon>Mycena</taxon>
    </lineage>
</organism>
<proteinExistence type="predicted"/>